<proteinExistence type="inferred from homology"/>
<dbReference type="Pfam" id="PF00437">
    <property type="entry name" value="T2SSE"/>
    <property type="match status" value="1"/>
</dbReference>
<protein>
    <submittedName>
        <fullName evidence="3">TypeII/typeIV secretory system protein ATPase</fullName>
    </submittedName>
</protein>
<dbReference type="SUPFAM" id="SSF52540">
    <property type="entry name" value="P-loop containing nucleoside triphosphate hydrolases"/>
    <property type="match status" value="1"/>
</dbReference>
<dbReference type="Proteomes" id="UP001063698">
    <property type="component" value="Chromosome"/>
</dbReference>
<dbReference type="CDD" id="cd01130">
    <property type="entry name" value="VirB11-like_ATPase"/>
    <property type="match status" value="1"/>
</dbReference>
<dbReference type="InterPro" id="IPR027417">
    <property type="entry name" value="P-loop_NTPase"/>
</dbReference>
<comment type="similarity">
    <text evidence="1">Belongs to the GSP E family.</text>
</comment>
<name>A0A977K8T7_9CREN</name>
<keyword evidence="4" id="KW-1185">Reference proteome</keyword>
<dbReference type="GO" id="GO:0016887">
    <property type="term" value="F:ATP hydrolysis activity"/>
    <property type="evidence" value="ECO:0007669"/>
    <property type="project" value="InterPro"/>
</dbReference>
<dbReference type="PANTHER" id="PTHR30486:SF6">
    <property type="entry name" value="TYPE IV PILUS RETRACTATION ATPASE PILT"/>
    <property type="match status" value="1"/>
</dbReference>
<accession>A0A977K8T7</accession>
<organism evidence="3 4">
    <name type="scientific">Ignicoccus pacificus DSM 13166</name>
    <dbReference type="NCBI Taxonomy" id="940294"/>
    <lineage>
        <taxon>Archaea</taxon>
        <taxon>Thermoproteota</taxon>
        <taxon>Thermoprotei</taxon>
        <taxon>Desulfurococcales</taxon>
        <taxon>Desulfurococcaceae</taxon>
        <taxon>Ignicoccus</taxon>
    </lineage>
</organism>
<evidence type="ECO:0000313" key="3">
    <source>
        <dbReference type="EMBL" id="UXD21117.1"/>
    </source>
</evidence>
<dbReference type="InterPro" id="IPR001482">
    <property type="entry name" value="T2SS/T4SS_dom"/>
</dbReference>
<sequence length="568" mass="64737">MGAVPTLGEVIAEVQRNLAELLSRLRRKESAADVLARVRKSTRREPLPEREGLGGGGRIFRSLIPAERLVDFYSVKPPYSYVLVYIDEEERIRYHVIEPILTRRELAGLIKLKSILYQEFHAKGEILKQSVKDPLEAGKLIAQTVRRIARDYGLKLPVLSIEKLTYYVVRDTVGYGPLDAIIHDPAIEDIFCDGTALPIYVWHQRYEWLRSNVVFIDEDELMRYVRKLAVRAGKELSYAQPLLDGAIPPWKYRLHATHPVITYRGPSFTIRKFRENPFTLPELVRLGTISPEIAAYFWILVDSINSALIVGAMASGKTTMLNAIAMMIPPESKIVTAEDTPEIRLPHENWVAMVTRPSTEPGVADITLYDLLKSALRQRPEFIIVGEIRGSEAFTFFQAVSVGHGGLGTVHGETVDAAIKRLITKPMDVPKGLIPAVKVFALNARVKYGGKIVRRTLEVREIIGMDERGELIMSTAFKWDPETDTWEEAQHLYLIENAAEKMLQDYHQVYTEMKRRALIMKWMAWREKTSVRDVMDMVRRYRRNPNVVFTQVASELRVSGLMEEVALL</sequence>
<gene>
    <name evidence="3" type="ORF">IPA_00305</name>
</gene>
<feature type="domain" description="Bacterial type II secretion system protein E" evidence="2">
    <location>
        <begin position="256"/>
        <end position="423"/>
    </location>
</feature>
<dbReference type="Gene3D" id="3.40.50.300">
    <property type="entry name" value="P-loop containing nucleotide triphosphate hydrolases"/>
    <property type="match status" value="1"/>
</dbReference>
<dbReference type="InterPro" id="IPR050921">
    <property type="entry name" value="T4SS_GSP_E_ATPase"/>
</dbReference>
<evidence type="ECO:0000313" key="4">
    <source>
        <dbReference type="Proteomes" id="UP001063698"/>
    </source>
</evidence>
<dbReference type="EMBL" id="CP006868">
    <property type="protein sequence ID" value="UXD21117.1"/>
    <property type="molecule type" value="Genomic_DNA"/>
</dbReference>
<reference evidence="3" key="1">
    <citation type="submission" date="2013-11" db="EMBL/GenBank/DDBJ databases">
        <title>Comparative genomics of Ignicoccus.</title>
        <authorList>
            <person name="Podar M."/>
        </authorList>
    </citation>
    <scope>NUCLEOTIDE SEQUENCE</scope>
    <source>
        <strain evidence="3">DSM 13166</strain>
    </source>
</reference>
<dbReference type="Gene3D" id="3.30.450.380">
    <property type="match status" value="1"/>
</dbReference>
<dbReference type="AlphaFoldDB" id="A0A977K8T7"/>
<dbReference type="KEGG" id="ipc:IPA_00305"/>
<evidence type="ECO:0000256" key="1">
    <source>
        <dbReference type="ARBA" id="ARBA00006611"/>
    </source>
</evidence>
<evidence type="ECO:0000259" key="2">
    <source>
        <dbReference type="Pfam" id="PF00437"/>
    </source>
</evidence>
<dbReference type="PANTHER" id="PTHR30486">
    <property type="entry name" value="TWITCHING MOTILITY PROTEIN PILT"/>
    <property type="match status" value="1"/>
</dbReference>